<dbReference type="PANTHER" id="PTHR34853:SF1">
    <property type="entry name" value="LIPASE 5"/>
    <property type="match status" value="1"/>
</dbReference>
<dbReference type="EMBL" id="CP008947">
    <property type="protein sequence ID" value="AII08507.1"/>
    <property type="molecule type" value="Genomic_DNA"/>
</dbReference>
<dbReference type="InterPro" id="IPR029058">
    <property type="entry name" value="AB_hydrolase_fold"/>
</dbReference>
<dbReference type="InterPro" id="IPR005152">
    <property type="entry name" value="Lipase_secreted"/>
</dbReference>
<dbReference type="Proteomes" id="UP000028488">
    <property type="component" value="Chromosome"/>
</dbReference>
<reference evidence="1 2" key="1">
    <citation type="submission" date="2014-07" db="EMBL/GenBank/DDBJ databases">
        <title>Genome Sequence of Rhodococcus opacus Strain R7, a Biodegrader of Mono- and Polycyclic Aromatic Hydrocarbons.</title>
        <authorList>
            <person name="Di Gennaro P."/>
            <person name="Zampolli J."/>
            <person name="Presti I."/>
            <person name="Cappelletti M."/>
            <person name="D'Ursi P."/>
            <person name="Orro A."/>
            <person name="Mezzelani A."/>
            <person name="Milanesi L."/>
        </authorList>
    </citation>
    <scope>NUCLEOTIDE SEQUENCE [LARGE SCALE GENOMIC DNA]</scope>
    <source>
        <strain evidence="1 2">R7</strain>
    </source>
</reference>
<proteinExistence type="predicted"/>
<sequence length="98" mass="10162">MDELEADPAIKAVLDSFDLGRSAPAAPVLVAQNVSDDVTPAADTYEMANAWRAAGADVTVAKLDTPPLLPQAGVAGHSAGLLLDNPTAVGWLIDRFNH</sequence>
<dbReference type="eggNOG" id="COG1073">
    <property type="taxonomic scope" value="Bacteria"/>
</dbReference>
<accession>A0A076ETB7</accession>
<dbReference type="AlphaFoldDB" id="A0A076ETB7"/>
<evidence type="ECO:0000313" key="2">
    <source>
        <dbReference type="Proteomes" id="UP000028488"/>
    </source>
</evidence>
<evidence type="ECO:0000313" key="1">
    <source>
        <dbReference type="EMBL" id="AII08507.1"/>
    </source>
</evidence>
<dbReference type="PANTHER" id="PTHR34853">
    <property type="match status" value="1"/>
</dbReference>
<dbReference type="GO" id="GO:0016042">
    <property type="term" value="P:lipid catabolic process"/>
    <property type="evidence" value="ECO:0007669"/>
    <property type="project" value="InterPro"/>
</dbReference>
<gene>
    <name evidence="1" type="ORF">EP51_29395</name>
</gene>
<protein>
    <recommendedName>
        <fullName evidence="3">Lipase</fullName>
    </recommendedName>
</protein>
<dbReference type="RefSeq" id="WP_235214661.1">
    <property type="nucleotide sequence ID" value="NZ_CP008947.1"/>
</dbReference>
<evidence type="ECO:0008006" key="3">
    <source>
        <dbReference type="Google" id="ProtNLM"/>
    </source>
</evidence>
<dbReference type="GO" id="GO:0004806">
    <property type="term" value="F:triacylglycerol lipase activity"/>
    <property type="evidence" value="ECO:0007669"/>
    <property type="project" value="InterPro"/>
</dbReference>
<dbReference type="Gene3D" id="3.40.50.1820">
    <property type="entry name" value="alpha/beta hydrolase"/>
    <property type="match status" value="1"/>
</dbReference>
<name>A0A076ETB7_RHOOP</name>
<dbReference type="Pfam" id="PF03583">
    <property type="entry name" value="LIP"/>
    <property type="match status" value="1"/>
</dbReference>
<dbReference type="SUPFAM" id="SSF53474">
    <property type="entry name" value="alpha/beta-Hydrolases"/>
    <property type="match status" value="1"/>
</dbReference>
<organism evidence="1 2">
    <name type="scientific">Rhodococcus opacus</name>
    <name type="common">Nocardia opaca</name>
    <dbReference type="NCBI Taxonomy" id="37919"/>
    <lineage>
        <taxon>Bacteria</taxon>
        <taxon>Bacillati</taxon>
        <taxon>Actinomycetota</taxon>
        <taxon>Actinomycetes</taxon>
        <taxon>Mycobacteriales</taxon>
        <taxon>Nocardiaceae</taxon>
        <taxon>Rhodococcus</taxon>
    </lineage>
</organism>